<dbReference type="EMBL" id="SRLO01000046">
    <property type="protein sequence ID" value="TNN81557.1"/>
    <property type="molecule type" value="Genomic_DNA"/>
</dbReference>
<dbReference type="AlphaFoldDB" id="A0A4Z2IUZ1"/>
<evidence type="ECO:0000313" key="2">
    <source>
        <dbReference type="Proteomes" id="UP000314294"/>
    </source>
</evidence>
<protein>
    <submittedName>
        <fullName evidence="1">Uncharacterized protein</fullName>
    </submittedName>
</protein>
<proteinExistence type="predicted"/>
<evidence type="ECO:0000313" key="1">
    <source>
        <dbReference type="EMBL" id="TNN81557.1"/>
    </source>
</evidence>
<dbReference type="Proteomes" id="UP000314294">
    <property type="component" value="Unassembled WGS sequence"/>
</dbReference>
<keyword evidence="2" id="KW-1185">Reference proteome</keyword>
<gene>
    <name evidence="1" type="ORF">EYF80_008330</name>
</gene>
<accession>A0A4Z2IUZ1</accession>
<reference evidence="1 2" key="1">
    <citation type="submission" date="2019-03" db="EMBL/GenBank/DDBJ databases">
        <title>First draft genome of Liparis tanakae, snailfish: a comprehensive survey of snailfish specific genes.</title>
        <authorList>
            <person name="Kim W."/>
            <person name="Song I."/>
            <person name="Jeong J.-H."/>
            <person name="Kim D."/>
            <person name="Kim S."/>
            <person name="Ryu S."/>
            <person name="Song J.Y."/>
            <person name="Lee S.K."/>
        </authorList>
    </citation>
    <scope>NUCLEOTIDE SEQUENCE [LARGE SCALE GENOMIC DNA]</scope>
    <source>
        <tissue evidence="1">Muscle</tissue>
    </source>
</reference>
<comment type="caution">
    <text evidence="1">The sequence shown here is derived from an EMBL/GenBank/DDBJ whole genome shotgun (WGS) entry which is preliminary data.</text>
</comment>
<sequence length="115" mass="13011">MAPVAAQLQDGHIPLLHIGIDLRFIGRWKRSPVLWSQFQRLIDDAVRHGDAQRRASRLDLVFAPLQQNLIVALDALLLLLFWRDEPDVIEYQPGRGTGCSAGVWAFRAEAPSWNT</sequence>
<name>A0A4Z2IUZ1_9TELE</name>
<organism evidence="1 2">
    <name type="scientific">Liparis tanakae</name>
    <name type="common">Tanaka's snailfish</name>
    <dbReference type="NCBI Taxonomy" id="230148"/>
    <lineage>
        <taxon>Eukaryota</taxon>
        <taxon>Metazoa</taxon>
        <taxon>Chordata</taxon>
        <taxon>Craniata</taxon>
        <taxon>Vertebrata</taxon>
        <taxon>Euteleostomi</taxon>
        <taxon>Actinopterygii</taxon>
        <taxon>Neopterygii</taxon>
        <taxon>Teleostei</taxon>
        <taxon>Neoteleostei</taxon>
        <taxon>Acanthomorphata</taxon>
        <taxon>Eupercaria</taxon>
        <taxon>Perciformes</taxon>
        <taxon>Cottioidei</taxon>
        <taxon>Cottales</taxon>
        <taxon>Liparidae</taxon>
        <taxon>Liparis</taxon>
    </lineage>
</organism>